<dbReference type="AlphaFoldDB" id="A0A9W4T6U7"/>
<evidence type="ECO:0000313" key="1">
    <source>
        <dbReference type="EMBL" id="CAI2196371.1"/>
    </source>
</evidence>
<comment type="caution">
    <text evidence="1">The sequence shown here is derived from an EMBL/GenBank/DDBJ whole genome shotgun (WGS) entry which is preliminary data.</text>
</comment>
<reference evidence="1" key="1">
    <citation type="submission" date="2022-08" db="EMBL/GenBank/DDBJ databases">
        <authorList>
            <person name="Kallberg Y."/>
            <person name="Tangrot J."/>
            <person name="Rosling A."/>
        </authorList>
    </citation>
    <scope>NUCLEOTIDE SEQUENCE</scope>
    <source>
        <strain evidence="1">Wild A</strain>
    </source>
</reference>
<name>A0A9W4T6U7_9GLOM</name>
<gene>
    <name evidence="1" type="ORF">FWILDA_LOCUS17545</name>
</gene>
<organism evidence="1 2">
    <name type="scientific">Funneliformis geosporum</name>
    <dbReference type="NCBI Taxonomy" id="1117311"/>
    <lineage>
        <taxon>Eukaryota</taxon>
        <taxon>Fungi</taxon>
        <taxon>Fungi incertae sedis</taxon>
        <taxon>Mucoromycota</taxon>
        <taxon>Glomeromycotina</taxon>
        <taxon>Glomeromycetes</taxon>
        <taxon>Glomerales</taxon>
        <taxon>Glomeraceae</taxon>
        <taxon>Funneliformis</taxon>
    </lineage>
</organism>
<proteinExistence type="predicted"/>
<accession>A0A9W4T6U7</accession>
<protein>
    <submittedName>
        <fullName evidence="1">18359_t:CDS:1</fullName>
    </submittedName>
</protein>
<evidence type="ECO:0000313" key="2">
    <source>
        <dbReference type="Proteomes" id="UP001153678"/>
    </source>
</evidence>
<keyword evidence="2" id="KW-1185">Reference proteome</keyword>
<dbReference type="Proteomes" id="UP001153678">
    <property type="component" value="Unassembled WGS sequence"/>
</dbReference>
<dbReference type="EMBL" id="CAMKVN010014127">
    <property type="protein sequence ID" value="CAI2196371.1"/>
    <property type="molecule type" value="Genomic_DNA"/>
</dbReference>
<sequence>MIISIFTNLHILKISFIDIMAELRDQVSQYTGFELNKIHLPITEEDRQ</sequence>
<feature type="non-terminal residue" evidence="1">
    <location>
        <position position="48"/>
    </location>
</feature>